<evidence type="ECO:0000256" key="1">
    <source>
        <dbReference type="ARBA" id="ARBA00022737"/>
    </source>
</evidence>
<dbReference type="Gene3D" id="1.25.40.10">
    <property type="entry name" value="Tetratricopeptide repeat domain"/>
    <property type="match status" value="1"/>
</dbReference>
<dbReference type="SUPFAM" id="SSF48452">
    <property type="entry name" value="TPR-like"/>
    <property type="match status" value="1"/>
</dbReference>
<name>A0AAJ5Z0R8_9BASI</name>
<protein>
    <recommendedName>
        <fullName evidence="6">Translocation protein sec72</fullName>
    </recommendedName>
</protein>
<dbReference type="InterPro" id="IPR019734">
    <property type="entry name" value="TPR_rpt"/>
</dbReference>
<organism evidence="4 5">
    <name type="scientific">Malassezia arunalokei</name>
    <dbReference type="NCBI Taxonomy" id="1514897"/>
    <lineage>
        <taxon>Eukaryota</taxon>
        <taxon>Fungi</taxon>
        <taxon>Dikarya</taxon>
        <taxon>Basidiomycota</taxon>
        <taxon>Ustilaginomycotina</taxon>
        <taxon>Malasseziomycetes</taxon>
        <taxon>Malasseziales</taxon>
        <taxon>Malasseziaceae</taxon>
        <taxon>Malassezia</taxon>
    </lineage>
</organism>
<keyword evidence="5" id="KW-1185">Reference proteome</keyword>
<gene>
    <name evidence="4" type="ORF">MARU1_002858</name>
</gene>
<dbReference type="GO" id="GO:0051879">
    <property type="term" value="F:Hsp90 protein binding"/>
    <property type="evidence" value="ECO:0007669"/>
    <property type="project" value="TreeGrafter"/>
</dbReference>
<dbReference type="EMBL" id="CP119920">
    <property type="protein sequence ID" value="WFD16815.1"/>
    <property type="molecule type" value="Genomic_DNA"/>
</dbReference>
<evidence type="ECO:0000256" key="2">
    <source>
        <dbReference type="ARBA" id="ARBA00022803"/>
    </source>
</evidence>
<keyword evidence="1" id="KW-0677">Repeat</keyword>
<evidence type="ECO:0000256" key="3">
    <source>
        <dbReference type="SAM" id="MobiDB-lite"/>
    </source>
</evidence>
<feature type="region of interest" description="Disordered" evidence="3">
    <location>
        <begin position="1"/>
        <end position="27"/>
    </location>
</feature>
<dbReference type="InterPro" id="IPR013105">
    <property type="entry name" value="TPR_2"/>
</dbReference>
<proteinExistence type="predicted"/>
<evidence type="ECO:0000313" key="4">
    <source>
        <dbReference type="EMBL" id="WFD16815.1"/>
    </source>
</evidence>
<dbReference type="InterPro" id="IPR011990">
    <property type="entry name" value="TPR-like_helical_dom_sf"/>
</dbReference>
<dbReference type="Pfam" id="PF07719">
    <property type="entry name" value="TPR_2"/>
    <property type="match status" value="1"/>
</dbReference>
<dbReference type="PANTHER" id="PTHR22904:SF523">
    <property type="entry name" value="STRESS-INDUCED-PHOSPHOPROTEIN 1"/>
    <property type="match status" value="1"/>
</dbReference>
<dbReference type="PANTHER" id="PTHR22904">
    <property type="entry name" value="TPR REPEAT CONTAINING PROTEIN"/>
    <property type="match status" value="1"/>
</dbReference>
<dbReference type="SMART" id="SM00028">
    <property type="entry name" value="TPR"/>
    <property type="match status" value="2"/>
</dbReference>
<reference evidence="4 5" key="1">
    <citation type="submission" date="2023-03" db="EMBL/GenBank/DDBJ databases">
        <title>Mating type loci evolution in Malassezia.</title>
        <authorList>
            <person name="Coelho M.A."/>
        </authorList>
    </citation>
    <scope>NUCLEOTIDE SEQUENCE [LARGE SCALE GENOMIC DNA]</scope>
    <source>
        <strain evidence="4 5">CBS 13387</strain>
    </source>
</reference>
<accession>A0AAJ5Z0R8</accession>
<dbReference type="AlphaFoldDB" id="A0AAJ5Z0R8"/>
<keyword evidence="2" id="KW-0802">TPR repeat</keyword>
<dbReference type="Proteomes" id="UP001217582">
    <property type="component" value="Chromosome 5"/>
</dbReference>
<sequence>MGRVDPGASRLGMSGVPQVVPPETATDAQGNPLLVAVDRDELFSFSVDPTTKRVHTDAQDVHLLNMIVNWLRMLPPQAPCPPPPNILQKELSEGIAEEKAKGNAAYRKKDYETAIKHYTLGIALITSRPMWESSSMIADELTVMLANRSAAMLACEAHIEALCDADAAVKIKGAWGKGHFRKGKALAALQRYDEARAAFELGHQCEPDNEDFLQAIAALP</sequence>
<evidence type="ECO:0008006" key="6">
    <source>
        <dbReference type="Google" id="ProtNLM"/>
    </source>
</evidence>
<evidence type="ECO:0000313" key="5">
    <source>
        <dbReference type="Proteomes" id="UP001217582"/>
    </source>
</evidence>